<evidence type="ECO:0000313" key="1">
    <source>
        <dbReference type="EMBL" id="MBB4063262.1"/>
    </source>
</evidence>
<dbReference type="AlphaFoldDB" id="A0A7W6NJG1"/>
<dbReference type="Proteomes" id="UP000528286">
    <property type="component" value="Unassembled WGS sequence"/>
</dbReference>
<protein>
    <submittedName>
        <fullName evidence="1">Uncharacterized protein</fullName>
    </submittedName>
</protein>
<keyword evidence="2" id="KW-1185">Reference proteome</keyword>
<accession>A0A7W6NJG1</accession>
<sequence length="76" mass="8123">MAHPTGMQQAFQIKGLQLLTPSKRLIVSPCVFGISPNHGDRAEKNKAAATAIANGFGIHQHHRYSVSDSSVQEVAA</sequence>
<dbReference type="EMBL" id="JACIEZ010000001">
    <property type="protein sequence ID" value="MBB4063262.1"/>
    <property type="molecule type" value="Genomic_DNA"/>
</dbReference>
<proteinExistence type="predicted"/>
<comment type="caution">
    <text evidence="1">The sequence shown here is derived from an EMBL/GenBank/DDBJ whole genome shotgun (WGS) entry which is preliminary data.</text>
</comment>
<name>A0A7W6NJG1_9HYPH</name>
<gene>
    <name evidence="1" type="ORF">GGR23_000423</name>
</gene>
<evidence type="ECO:0000313" key="2">
    <source>
        <dbReference type="Proteomes" id="UP000528286"/>
    </source>
</evidence>
<reference evidence="1 2" key="1">
    <citation type="submission" date="2020-08" db="EMBL/GenBank/DDBJ databases">
        <title>Genomic Encyclopedia of Type Strains, Phase IV (KMG-IV): sequencing the most valuable type-strain genomes for metagenomic binning, comparative biology and taxonomic classification.</title>
        <authorList>
            <person name="Goeker M."/>
        </authorList>
    </citation>
    <scope>NUCLEOTIDE SEQUENCE [LARGE SCALE GENOMIC DNA]</scope>
    <source>
        <strain evidence="1 2">DSM 29853</strain>
    </source>
</reference>
<organism evidence="1 2">
    <name type="scientific">Gellertiella hungarica</name>
    <dbReference type="NCBI Taxonomy" id="1572859"/>
    <lineage>
        <taxon>Bacteria</taxon>
        <taxon>Pseudomonadati</taxon>
        <taxon>Pseudomonadota</taxon>
        <taxon>Alphaproteobacteria</taxon>
        <taxon>Hyphomicrobiales</taxon>
        <taxon>Rhizobiaceae</taxon>
        <taxon>Gellertiella</taxon>
    </lineage>
</organism>